<evidence type="ECO:0000313" key="2">
    <source>
        <dbReference type="EMBL" id="MCT2588123.1"/>
    </source>
</evidence>
<reference evidence="2 3" key="1">
    <citation type="submission" date="2021-02" db="EMBL/GenBank/DDBJ databases">
        <title>Actinophytocola xerophila sp. nov., isolated from soil of cotton cropping field.</title>
        <authorList>
            <person name="Huang R."/>
            <person name="Chen X."/>
            <person name="Ge X."/>
            <person name="Liu W."/>
        </authorList>
    </citation>
    <scope>NUCLEOTIDE SEQUENCE [LARGE SCALE GENOMIC DNA]</scope>
    <source>
        <strain evidence="2 3">S1-96</strain>
    </source>
</reference>
<dbReference type="GO" id="GO:0016491">
    <property type="term" value="F:oxidoreductase activity"/>
    <property type="evidence" value="ECO:0007669"/>
    <property type="project" value="UniProtKB-KW"/>
</dbReference>
<dbReference type="InterPro" id="IPR012349">
    <property type="entry name" value="Split_barrel_FMN-bd"/>
</dbReference>
<evidence type="ECO:0000313" key="3">
    <source>
        <dbReference type="Proteomes" id="UP001156441"/>
    </source>
</evidence>
<dbReference type="SUPFAM" id="SSF50475">
    <property type="entry name" value="FMN-binding split barrel"/>
    <property type="match status" value="1"/>
</dbReference>
<dbReference type="RefSeq" id="WP_260196061.1">
    <property type="nucleotide sequence ID" value="NZ_JAFFZE010000032.1"/>
</dbReference>
<accession>A0ABT2JK56</accession>
<gene>
    <name evidence="2" type="ORF">JT362_33940</name>
</gene>
<protein>
    <submittedName>
        <fullName evidence="2">PPOX class F420-dependent oxidoreductase</fullName>
        <ecNumber evidence="2">1.-.-.-</ecNumber>
    </submittedName>
</protein>
<dbReference type="Proteomes" id="UP001156441">
    <property type="component" value="Unassembled WGS sequence"/>
</dbReference>
<dbReference type="PANTHER" id="PTHR35176:SF11">
    <property type="entry name" value="PYRIDOXAMINE 5'-PHOSPHATE OXIDASE FAMILY PROTEIN"/>
    <property type="match status" value="1"/>
</dbReference>
<dbReference type="Gene3D" id="2.30.110.10">
    <property type="entry name" value="Electron Transport, Fmn-binding Protein, Chain A"/>
    <property type="match status" value="1"/>
</dbReference>
<dbReference type="EC" id="1.-.-.-" evidence="2"/>
<dbReference type="InterPro" id="IPR052019">
    <property type="entry name" value="F420H2_bilvrd_red/Heme_oxyg"/>
</dbReference>
<dbReference type="PANTHER" id="PTHR35176">
    <property type="entry name" value="HEME OXYGENASE HI_0854-RELATED"/>
    <property type="match status" value="1"/>
</dbReference>
<keyword evidence="3" id="KW-1185">Reference proteome</keyword>
<dbReference type="InterPro" id="IPR019965">
    <property type="entry name" value="PPOX_F420-dep_Rv2061_put"/>
</dbReference>
<evidence type="ECO:0000256" key="1">
    <source>
        <dbReference type="ARBA" id="ARBA00023002"/>
    </source>
</evidence>
<name>A0ABT2JK56_9PSEU</name>
<organism evidence="2 3">
    <name type="scientific">Actinophytocola gossypii</name>
    <dbReference type="NCBI Taxonomy" id="2812003"/>
    <lineage>
        <taxon>Bacteria</taxon>
        <taxon>Bacillati</taxon>
        <taxon>Actinomycetota</taxon>
        <taxon>Actinomycetes</taxon>
        <taxon>Pseudonocardiales</taxon>
        <taxon>Pseudonocardiaceae</taxon>
    </lineage>
</organism>
<dbReference type="NCBIfam" id="TIGR03666">
    <property type="entry name" value="Rv2061_F420"/>
    <property type="match status" value="1"/>
</dbReference>
<keyword evidence="1 2" id="KW-0560">Oxidoreductase</keyword>
<comment type="caution">
    <text evidence="2">The sequence shown here is derived from an EMBL/GenBank/DDBJ whole genome shotgun (WGS) entry which is preliminary data.</text>
</comment>
<sequence>MTNTETTTGFEHLAGAKYILLTTFRRDGTPVATPVWHAVRDGIVYTSTIASLGKVKRIRRDPHVTIAPCTIRGRPTGPAQPARARILSGEESRWANRIKRSRYLLGIPIQLVERIVHRERFVGIAIEPVR</sequence>
<dbReference type="EMBL" id="JAFFZE010000032">
    <property type="protein sequence ID" value="MCT2588123.1"/>
    <property type="molecule type" value="Genomic_DNA"/>
</dbReference>
<proteinExistence type="predicted"/>